<evidence type="ECO:0000313" key="1">
    <source>
        <dbReference type="EMBL" id="DBA14929.1"/>
    </source>
</evidence>
<gene>
    <name evidence="1" type="ORF">GDO54_004204</name>
</gene>
<comment type="caution">
    <text evidence="1">The sequence shown here is derived from an EMBL/GenBank/DDBJ whole genome shotgun (WGS) entry which is preliminary data.</text>
</comment>
<name>A0AAV2ZLA2_PYXAD</name>
<accession>A0AAV2ZLA2</accession>
<dbReference type="EMBL" id="DYDO01000012">
    <property type="protein sequence ID" value="DBA14929.1"/>
    <property type="molecule type" value="Genomic_DNA"/>
</dbReference>
<dbReference type="Proteomes" id="UP001181693">
    <property type="component" value="Unassembled WGS sequence"/>
</dbReference>
<keyword evidence="2" id="KW-1185">Reference proteome</keyword>
<proteinExistence type="predicted"/>
<organism evidence="1 2">
    <name type="scientific">Pyxicephalus adspersus</name>
    <name type="common">African bullfrog</name>
    <dbReference type="NCBI Taxonomy" id="30357"/>
    <lineage>
        <taxon>Eukaryota</taxon>
        <taxon>Metazoa</taxon>
        <taxon>Chordata</taxon>
        <taxon>Craniata</taxon>
        <taxon>Vertebrata</taxon>
        <taxon>Euteleostomi</taxon>
        <taxon>Amphibia</taxon>
        <taxon>Batrachia</taxon>
        <taxon>Anura</taxon>
        <taxon>Neobatrachia</taxon>
        <taxon>Ranoidea</taxon>
        <taxon>Pyxicephalidae</taxon>
        <taxon>Pyxicephalinae</taxon>
        <taxon>Pyxicephalus</taxon>
    </lineage>
</organism>
<protein>
    <submittedName>
        <fullName evidence="1">Uncharacterized protein</fullName>
    </submittedName>
</protein>
<sequence>MLEIFDIHKKKEETSHEESGWKAVGILFSPSILLIFSESQHTRPEREAIIRHLCISKACYYFIFFKPCPPYKKRRRKKGSFFLSLRHGRLLHFAKGKIKLCIGFSVPIGMDFVVTCRAPSLRSNAKHSKTQHP</sequence>
<reference evidence="1" key="1">
    <citation type="thesis" date="2020" institute="ProQuest LLC" country="789 East Eisenhower Parkway, Ann Arbor, MI, USA">
        <title>Comparative Genomics and Chromosome Evolution.</title>
        <authorList>
            <person name="Mudd A.B."/>
        </authorList>
    </citation>
    <scope>NUCLEOTIDE SEQUENCE</scope>
    <source>
        <strain evidence="1">1538</strain>
        <tissue evidence="1">Blood</tissue>
    </source>
</reference>
<evidence type="ECO:0000313" key="2">
    <source>
        <dbReference type="Proteomes" id="UP001181693"/>
    </source>
</evidence>
<dbReference type="AlphaFoldDB" id="A0AAV2ZLA2"/>